<dbReference type="AlphaFoldDB" id="A0A1R0EES0"/>
<feature type="domain" description="Initiator Rep protein WH1" evidence="2">
    <location>
        <begin position="8"/>
        <end position="151"/>
    </location>
</feature>
<evidence type="ECO:0000313" key="4">
    <source>
        <dbReference type="Proteomes" id="UP000254186"/>
    </source>
</evidence>
<protein>
    <submittedName>
        <fullName evidence="3">Replication protein</fullName>
    </submittedName>
</protein>
<comment type="similarity">
    <text evidence="1">Belongs to the initiator RepB protein family.</text>
</comment>
<dbReference type="InterPro" id="IPR036390">
    <property type="entry name" value="WH_DNA-bd_sf"/>
</dbReference>
<dbReference type="Pfam" id="PF21205">
    <property type="entry name" value="Rep3_C"/>
    <property type="match status" value="1"/>
</dbReference>
<gene>
    <name evidence="3" type="primary">rep_1</name>
    <name evidence="3" type="ORF">NCTC10672_00001</name>
</gene>
<accession>A0A1R0EES0</accession>
<reference evidence="3 4" key="1">
    <citation type="submission" date="2018-06" db="EMBL/GenBank/DDBJ databases">
        <authorList>
            <consortium name="Pathogen Informatics"/>
            <person name="Doyle S."/>
        </authorList>
    </citation>
    <scope>NUCLEOTIDE SEQUENCE [LARGE SCALE GENOMIC DNA]</scope>
    <source>
        <strain evidence="3 4">NCTC10672</strain>
    </source>
</reference>
<sequence>MTDTSLTISKANSFVQASYSMTLDEMRILSLTLGVFNPENPIKRGFDFTIADFCKHFPDVDEKSAYTQVRNAILKISKRWIVLVDNEKELTEVVLVNKRTYFKKEGRFYIEFHEDLLPYIAQLHNNFTKYQLVNIGAFSSTHTIRLYELCSQYRDTGWRQTSVDELKDWLQVSDKYDRYNNFNQRVLTPAIDEINAKSDLLVSVEPIKRGRSIVSLKFTIKSKKSAVKIEQKRPAFPHKNKYGSFVKFDAQNPKFSSHEYAIYAKDCLLKLDGFYEVIDDVPLDDLVHYAKFLAVNESHKSKFGKERDIWAELKKRGYKLSLYELVEIPKNQIDFVE</sequence>
<proteinExistence type="inferred from homology"/>
<dbReference type="SUPFAM" id="SSF46785">
    <property type="entry name" value="Winged helix' DNA-binding domain"/>
    <property type="match status" value="2"/>
</dbReference>
<evidence type="ECO:0000313" key="3">
    <source>
        <dbReference type="EMBL" id="STP00271.1"/>
    </source>
</evidence>
<dbReference type="RefSeq" id="WP_005646131.1">
    <property type="nucleotide sequence ID" value="NZ_MPJK01000010.1"/>
</dbReference>
<dbReference type="Gene3D" id="1.10.10.10">
    <property type="entry name" value="Winged helix-like DNA-binding domain superfamily/Winged helix DNA-binding domain"/>
    <property type="match status" value="2"/>
</dbReference>
<dbReference type="GO" id="GO:0003887">
    <property type="term" value="F:DNA-directed DNA polymerase activity"/>
    <property type="evidence" value="ECO:0007669"/>
    <property type="project" value="InterPro"/>
</dbReference>
<dbReference type="GO" id="GO:0006270">
    <property type="term" value="P:DNA replication initiation"/>
    <property type="evidence" value="ECO:0007669"/>
    <property type="project" value="InterPro"/>
</dbReference>
<organism evidence="3 4">
    <name type="scientific">Haemophilus parainfluenzae</name>
    <dbReference type="NCBI Taxonomy" id="729"/>
    <lineage>
        <taxon>Bacteria</taxon>
        <taxon>Pseudomonadati</taxon>
        <taxon>Pseudomonadota</taxon>
        <taxon>Gammaproteobacteria</taxon>
        <taxon>Pasteurellales</taxon>
        <taxon>Pasteurellaceae</taxon>
        <taxon>Haemophilus</taxon>
    </lineage>
</organism>
<dbReference type="Proteomes" id="UP000254186">
    <property type="component" value="Unassembled WGS sequence"/>
</dbReference>
<dbReference type="InterPro" id="IPR036388">
    <property type="entry name" value="WH-like_DNA-bd_sf"/>
</dbReference>
<name>A0A1R0EES0_HAEPA</name>
<dbReference type="Pfam" id="PF01051">
    <property type="entry name" value="Rep3_N"/>
    <property type="match status" value="1"/>
</dbReference>
<dbReference type="EMBL" id="UGHY01000001">
    <property type="protein sequence ID" value="STP00271.1"/>
    <property type="molecule type" value="Genomic_DNA"/>
</dbReference>
<dbReference type="InterPro" id="IPR000525">
    <property type="entry name" value="Initiator_Rep_WH1"/>
</dbReference>
<evidence type="ECO:0000259" key="2">
    <source>
        <dbReference type="Pfam" id="PF01051"/>
    </source>
</evidence>
<evidence type="ECO:0000256" key="1">
    <source>
        <dbReference type="ARBA" id="ARBA00038283"/>
    </source>
</evidence>